<dbReference type="PANTHER" id="PTHR12170">
    <property type="entry name" value="MACROPHAGE ERYTHROBLAST ATTACHER-RELATED"/>
    <property type="match status" value="1"/>
</dbReference>
<dbReference type="SMART" id="SM00757">
    <property type="entry name" value="CRA"/>
    <property type="match status" value="1"/>
</dbReference>
<dbReference type="PROSITE" id="PS51867">
    <property type="entry name" value="ZF_RING_GID"/>
    <property type="match status" value="1"/>
</dbReference>
<evidence type="ECO:0000256" key="3">
    <source>
        <dbReference type="ARBA" id="ARBA00014384"/>
    </source>
</evidence>
<dbReference type="InterPro" id="IPR006594">
    <property type="entry name" value="LisH"/>
</dbReference>
<dbReference type="PROSITE" id="PS50897">
    <property type="entry name" value="CTLH"/>
    <property type="match status" value="1"/>
</dbReference>
<evidence type="ECO:0000256" key="5">
    <source>
        <dbReference type="ARBA" id="ARBA00022723"/>
    </source>
</evidence>
<evidence type="ECO:0000256" key="1">
    <source>
        <dbReference type="ARBA" id="ARBA00004109"/>
    </source>
</evidence>
<evidence type="ECO:0000256" key="9">
    <source>
        <dbReference type="ARBA" id="ARBA00029678"/>
    </source>
</evidence>
<accession>A0A7R8VCA8</accession>
<gene>
    <name evidence="13" type="ORF">TDIB3V08_LOCUS1483</name>
</gene>
<reference evidence="13" key="1">
    <citation type="submission" date="2020-11" db="EMBL/GenBank/DDBJ databases">
        <authorList>
            <person name="Tran Van P."/>
        </authorList>
    </citation>
    <scope>NUCLEOTIDE SEQUENCE</scope>
</reference>
<feature type="domain" description="CTLH" evidence="11">
    <location>
        <begin position="151"/>
        <end position="208"/>
    </location>
</feature>
<keyword evidence="8" id="KW-0265">Erythrocyte maturation</keyword>
<dbReference type="GO" id="GO:0043161">
    <property type="term" value="P:proteasome-mediated ubiquitin-dependent protein catabolic process"/>
    <property type="evidence" value="ECO:0007669"/>
    <property type="project" value="InterPro"/>
</dbReference>
<dbReference type="SMART" id="SM00668">
    <property type="entry name" value="CTLH"/>
    <property type="match status" value="1"/>
</dbReference>
<evidence type="ECO:0000256" key="6">
    <source>
        <dbReference type="ARBA" id="ARBA00022771"/>
    </source>
</evidence>
<dbReference type="EMBL" id="OA564646">
    <property type="protein sequence ID" value="CAD7195077.1"/>
    <property type="molecule type" value="Genomic_DNA"/>
</dbReference>
<evidence type="ECO:0000259" key="12">
    <source>
        <dbReference type="PROSITE" id="PS51867"/>
    </source>
</evidence>
<sequence length="416" mass="47970">MVNIYLCEQVPYELLNKKFRAAQKQLDREVSHVQAAALELERGLHGESVKAGDISRLLGGMVERLQVLKRKAEESISEELEAAYVCKRRLEHLKEHAGTGTSESSASAVNLWRRRRLDRMLVEYFLRRGYYGAATRLAHRSDLRDLTNIDVFLVSREVERSLARRETAKCLAWCHDNRSKLRKLKSTMEFNLRIQEFVELVRADRRMEAVRHARKYFSSFEDDQLQDVQHCMALLAFPTSTELSPYKELLDENRWEKLVEQFRQENYRLFQLASQSVFTVALQAGLSALKTPYPLCSATITVFKINLSWDLILSLYTCSCYSNNRESRNASCPVCQESLNQLASSLPFAHCSQSRLVCTISGLPLNEHNQPMMLPNGYVYGEQSLEQMALDNNSQIICPKTKEVFPHQKIEKVFVM</sequence>
<keyword evidence="6 10" id="KW-0863">Zinc-finger</keyword>
<proteinExistence type="predicted"/>
<dbReference type="InterPro" id="IPR006595">
    <property type="entry name" value="CTLH_C"/>
</dbReference>
<dbReference type="GO" id="GO:0034657">
    <property type="term" value="C:GID complex"/>
    <property type="evidence" value="ECO:0007669"/>
    <property type="project" value="TreeGrafter"/>
</dbReference>
<dbReference type="GO" id="GO:0005737">
    <property type="term" value="C:cytoplasm"/>
    <property type="evidence" value="ECO:0007669"/>
    <property type="project" value="UniProtKB-SubCell"/>
</dbReference>
<dbReference type="InterPro" id="IPR044063">
    <property type="entry name" value="ZF_RING_GID"/>
</dbReference>
<protein>
    <recommendedName>
        <fullName evidence="3">E3 ubiquitin-protein transferase MAEA</fullName>
    </recommendedName>
    <alternativeName>
        <fullName evidence="9">Macrophage erythroblast attacher</fullName>
    </alternativeName>
</protein>
<evidence type="ECO:0000256" key="4">
    <source>
        <dbReference type="ARBA" id="ARBA00022490"/>
    </source>
</evidence>
<evidence type="ECO:0000259" key="11">
    <source>
        <dbReference type="PROSITE" id="PS50897"/>
    </source>
</evidence>
<evidence type="ECO:0000256" key="7">
    <source>
        <dbReference type="ARBA" id="ARBA00022833"/>
    </source>
</evidence>
<dbReference type="PANTHER" id="PTHR12170:SF2">
    <property type="entry name" value="E3 UBIQUITIN-PROTEIN TRANSFERASE MAEA"/>
    <property type="match status" value="1"/>
</dbReference>
<evidence type="ECO:0000256" key="8">
    <source>
        <dbReference type="ARBA" id="ARBA00023057"/>
    </source>
</evidence>
<dbReference type="InterPro" id="IPR024964">
    <property type="entry name" value="CTLH/CRA"/>
</dbReference>
<dbReference type="GO" id="GO:0008270">
    <property type="term" value="F:zinc ion binding"/>
    <property type="evidence" value="ECO:0007669"/>
    <property type="project" value="UniProtKB-KW"/>
</dbReference>
<dbReference type="CDD" id="cd16659">
    <property type="entry name" value="RING-Ubox_Emp"/>
    <property type="match status" value="1"/>
</dbReference>
<organism evidence="13">
    <name type="scientific">Timema douglasi</name>
    <name type="common">Walking stick</name>
    <dbReference type="NCBI Taxonomy" id="61478"/>
    <lineage>
        <taxon>Eukaryota</taxon>
        <taxon>Metazoa</taxon>
        <taxon>Ecdysozoa</taxon>
        <taxon>Arthropoda</taxon>
        <taxon>Hexapoda</taxon>
        <taxon>Insecta</taxon>
        <taxon>Pterygota</taxon>
        <taxon>Neoptera</taxon>
        <taxon>Polyneoptera</taxon>
        <taxon>Phasmatodea</taxon>
        <taxon>Timematodea</taxon>
        <taxon>Timematoidea</taxon>
        <taxon>Timematidae</taxon>
        <taxon>Timema</taxon>
    </lineage>
</organism>
<evidence type="ECO:0000256" key="2">
    <source>
        <dbReference type="ARBA" id="ARBA00004496"/>
    </source>
</evidence>
<keyword evidence="7" id="KW-0862">Zinc</keyword>
<evidence type="ECO:0000256" key="10">
    <source>
        <dbReference type="PROSITE-ProRule" id="PRU01215"/>
    </source>
</evidence>
<dbReference type="GO" id="GO:0016363">
    <property type="term" value="C:nuclear matrix"/>
    <property type="evidence" value="ECO:0007669"/>
    <property type="project" value="UniProtKB-SubCell"/>
</dbReference>
<keyword evidence="5" id="KW-0479">Metal-binding</keyword>
<dbReference type="SUPFAM" id="SSF57850">
    <property type="entry name" value="RING/U-box"/>
    <property type="match status" value="1"/>
</dbReference>
<dbReference type="InterPro" id="IPR045098">
    <property type="entry name" value="Fyv10_fam"/>
</dbReference>
<dbReference type="AlphaFoldDB" id="A0A7R8VCA8"/>
<dbReference type="GO" id="GO:0043249">
    <property type="term" value="P:erythrocyte maturation"/>
    <property type="evidence" value="ECO:0007669"/>
    <property type="project" value="UniProtKB-KW"/>
</dbReference>
<dbReference type="GO" id="GO:0061630">
    <property type="term" value="F:ubiquitin protein ligase activity"/>
    <property type="evidence" value="ECO:0007669"/>
    <property type="project" value="InterPro"/>
</dbReference>
<keyword evidence="4" id="KW-0963">Cytoplasm</keyword>
<dbReference type="Pfam" id="PF10607">
    <property type="entry name" value="CTLH"/>
    <property type="match status" value="1"/>
</dbReference>
<feature type="domain" description="RING-Gid-type" evidence="12">
    <location>
        <begin position="332"/>
        <end position="401"/>
    </location>
</feature>
<dbReference type="PROSITE" id="PS50896">
    <property type="entry name" value="LISH"/>
    <property type="match status" value="1"/>
</dbReference>
<feature type="zinc finger region" description="RING-Gid-type" evidence="10">
    <location>
        <begin position="332"/>
        <end position="401"/>
    </location>
</feature>
<dbReference type="InterPro" id="IPR013144">
    <property type="entry name" value="CRA_dom"/>
</dbReference>
<comment type="subcellular location">
    <subcellularLocation>
        <location evidence="2">Cytoplasm</location>
    </subcellularLocation>
    <subcellularLocation>
        <location evidence="1">Nucleus matrix</location>
    </subcellularLocation>
</comment>
<name>A0A7R8VCA8_TIMDO</name>
<evidence type="ECO:0000313" key="13">
    <source>
        <dbReference type="EMBL" id="CAD7195077.1"/>
    </source>
</evidence>